<comment type="caution">
    <text evidence="2">The sequence shown here is derived from an EMBL/GenBank/DDBJ whole genome shotgun (WGS) entry which is preliminary data.</text>
</comment>
<keyword evidence="3" id="KW-1185">Reference proteome</keyword>
<gene>
    <name evidence="2" type="ORF">NPX13_g6620</name>
</gene>
<dbReference type="EMBL" id="JANPWZ010001193">
    <property type="protein sequence ID" value="KAJ3567874.1"/>
    <property type="molecule type" value="Genomic_DNA"/>
</dbReference>
<keyword evidence="1" id="KW-0812">Transmembrane</keyword>
<proteinExistence type="predicted"/>
<evidence type="ECO:0000256" key="1">
    <source>
        <dbReference type="SAM" id="Phobius"/>
    </source>
</evidence>
<feature type="transmembrane region" description="Helical" evidence="1">
    <location>
        <begin position="164"/>
        <end position="183"/>
    </location>
</feature>
<evidence type="ECO:0000313" key="3">
    <source>
        <dbReference type="Proteomes" id="UP001148614"/>
    </source>
</evidence>
<dbReference type="AlphaFoldDB" id="A0A9W8NC47"/>
<dbReference type="Proteomes" id="UP001148614">
    <property type="component" value="Unassembled WGS sequence"/>
</dbReference>
<protein>
    <recommendedName>
        <fullName evidence="4">Transmembrane protein</fullName>
    </recommendedName>
</protein>
<sequence>MTGLNLTSFNDEIFTPDLSDKQDQPQHDWVWDRNSCFRPNTESGLTVICQVERPSDPYRLASQSVEYDTFEKCCPDTHGFADYENQWIRINTCEMQVCFTNNETLAQVFDQCIYETSAAKLNTTKLDKAYRGRCEWVDYDSLKRGIRSVYDAYTPDNPAPKQRVISWVVLSTTLAAAILGSVIR</sequence>
<accession>A0A9W8NC47</accession>
<name>A0A9W8NC47_9PEZI</name>
<organism evidence="2 3">
    <name type="scientific">Xylaria arbuscula</name>
    <dbReference type="NCBI Taxonomy" id="114810"/>
    <lineage>
        <taxon>Eukaryota</taxon>
        <taxon>Fungi</taxon>
        <taxon>Dikarya</taxon>
        <taxon>Ascomycota</taxon>
        <taxon>Pezizomycotina</taxon>
        <taxon>Sordariomycetes</taxon>
        <taxon>Xylariomycetidae</taxon>
        <taxon>Xylariales</taxon>
        <taxon>Xylariaceae</taxon>
        <taxon>Xylaria</taxon>
    </lineage>
</organism>
<evidence type="ECO:0008006" key="4">
    <source>
        <dbReference type="Google" id="ProtNLM"/>
    </source>
</evidence>
<dbReference type="VEuPathDB" id="FungiDB:F4678DRAFT_461104"/>
<keyword evidence="1" id="KW-0472">Membrane</keyword>
<reference evidence="2" key="1">
    <citation type="submission" date="2022-07" db="EMBL/GenBank/DDBJ databases">
        <title>Genome Sequence of Xylaria arbuscula.</title>
        <authorList>
            <person name="Buettner E."/>
        </authorList>
    </citation>
    <scope>NUCLEOTIDE SEQUENCE</scope>
    <source>
        <strain evidence="2">VT107</strain>
    </source>
</reference>
<evidence type="ECO:0000313" key="2">
    <source>
        <dbReference type="EMBL" id="KAJ3567874.1"/>
    </source>
</evidence>
<keyword evidence="1" id="KW-1133">Transmembrane helix</keyword>